<dbReference type="Gene3D" id="1.20.120.1810">
    <property type="match status" value="1"/>
</dbReference>
<feature type="domain" description="RNA polymerase sigma-70 region 2" evidence="6">
    <location>
        <begin position="50"/>
        <end position="115"/>
    </location>
</feature>
<feature type="domain" description="RNA polymerase sigma-70 region 4" evidence="7">
    <location>
        <begin position="214"/>
        <end position="263"/>
    </location>
</feature>
<evidence type="ECO:0000256" key="4">
    <source>
        <dbReference type="ARBA" id="ARBA00023163"/>
    </source>
</evidence>
<dbReference type="PANTHER" id="PTHR30385:SF4">
    <property type="entry name" value="RNA POLYMERASE SIGMA-E FACTOR"/>
    <property type="match status" value="1"/>
</dbReference>
<evidence type="ECO:0000313" key="8">
    <source>
        <dbReference type="EMBL" id="MBH0777717.1"/>
    </source>
</evidence>
<dbReference type="InterPro" id="IPR007627">
    <property type="entry name" value="RNA_pol_sigma70_r2"/>
</dbReference>
<evidence type="ECO:0000259" key="5">
    <source>
        <dbReference type="Pfam" id="PF04539"/>
    </source>
</evidence>
<dbReference type="GO" id="GO:0016987">
    <property type="term" value="F:sigma factor activity"/>
    <property type="evidence" value="ECO:0007669"/>
    <property type="project" value="UniProtKB-KW"/>
</dbReference>
<dbReference type="NCBIfam" id="TIGR02937">
    <property type="entry name" value="sigma70-ECF"/>
    <property type="match status" value="1"/>
</dbReference>
<sequence length="285" mass="31177">MTANAHSTSGSPRRRGDSYDNIEPWFDKLAGLEPDDPHRAQVREEIIGLCLPLADNIARRFAGRGVEHEDLYQVACLGLLGAVDRFDPQHGSSFLGYAVPTIMGEVRRHFRDHSWAVRVPRGVKETHLKVGGAVESLTHRLGRVPRPSEIAAELGIDRGEVTQALVAANAYRSDSLDTPAFTEDGDNHNPVLARVGAVDSAYGLLEDAITVRPLLEALPAQERQVLVWRFSEEASQSEIAARLGVSQMHVSRMLTRIFTTLREQALADPTPATDTVDHAPGTRAA</sequence>
<dbReference type="RefSeq" id="WP_196150029.1">
    <property type="nucleotide sequence ID" value="NZ_JADMLG010000005.1"/>
</dbReference>
<keyword evidence="9" id="KW-1185">Reference proteome</keyword>
<dbReference type="InterPro" id="IPR007624">
    <property type="entry name" value="RNA_pol_sigma70_r3"/>
</dbReference>
<dbReference type="InterPro" id="IPR013325">
    <property type="entry name" value="RNA_pol_sigma_r2"/>
</dbReference>
<feature type="domain" description="RNA polymerase sigma-70 region 3" evidence="5">
    <location>
        <begin position="128"/>
        <end position="198"/>
    </location>
</feature>
<proteinExistence type="predicted"/>
<accession>A0A931IA09</accession>
<keyword evidence="1" id="KW-0805">Transcription regulation</keyword>
<dbReference type="Gene3D" id="1.10.10.10">
    <property type="entry name" value="Winged helix-like DNA-binding domain superfamily/Winged helix DNA-binding domain"/>
    <property type="match status" value="2"/>
</dbReference>
<dbReference type="GO" id="GO:0006352">
    <property type="term" value="P:DNA-templated transcription initiation"/>
    <property type="evidence" value="ECO:0007669"/>
    <property type="project" value="InterPro"/>
</dbReference>
<dbReference type="EMBL" id="JADMLG010000005">
    <property type="protein sequence ID" value="MBH0777717.1"/>
    <property type="molecule type" value="Genomic_DNA"/>
</dbReference>
<evidence type="ECO:0000256" key="3">
    <source>
        <dbReference type="ARBA" id="ARBA00023125"/>
    </source>
</evidence>
<gene>
    <name evidence="8" type="ORF">IT779_15685</name>
</gene>
<dbReference type="InterPro" id="IPR014284">
    <property type="entry name" value="RNA_pol_sigma-70_dom"/>
</dbReference>
<evidence type="ECO:0000259" key="6">
    <source>
        <dbReference type="Pfam" id="PF04542"/>
    </source>
</evidence>
<keyword evidence="4" id="KW-0804">Transcription</keyword>
<comment type="caution">
    <text evidence="8">The sequence shown here is derived from an EMBL/GenBank/DDBJ whole genome shotgun (WGS) entry which is preliminary data.</text>
</comment>
<protein>
    <submittedName>
        <fullName evidence="8">RNA polymerase sigma factor SigF</fullName>
    </submittedName>
</protein>
<dbReference type="Proteomes" id="UP000655751">
    <property type="component" value="Unassembled WGS sequence"/>
</dbReference>
<dbReference type="InterPro" id="IPR036388">
    <property type="entry name" value="WH-like_DNA-bd_sf"/>
</dbReference>
<dbReference type="InterPro" id="IPR007630">
    <property type="entry name" value="RNA_pol_sigma70_r4"/>
</dbReference>
<dbReference type="NCBIfam" id="TIGR02980">
    <property type="entry name" value="SigBFG"/>
    <property type="match status" value="1"/>
</dbReference>
<dbReference type="PANTHER" id="PTHR30385">
    <property type="entry name" value="SIGMA FACTOR F FLAGELLAR"/>
    <property type="match status" value="1"/>
</dbReference>
<dbReference type="GO" id="GO:0003677">
    <property type="term" value="F:DNA binding"/>
    <property type="evidence" value="ECO:0007669"/>
    <property type="project" value="UniProtKB-KW"/>
</dbReference>
<evidence type="ECO:0000259" key="7">
    <source>
        <dbReference type="Pfam" id="PF04545"/>
    </source>
</evidence>
<keyword evidence="2" id="KW-0731">Sigma factor</keyword>
<dbReference type="Pfam" id="PF04542">
    <property type="entry name" value="Sigma70_r2"/>
    <property type="match status" value="1"/>
</dbReference>
<keyword evidence="3" id="KW-0238">DNA-binding</keyword>
<dbReference type="InterPro" id="IPR014322">
    <property type="entry name" value="RNA_pol_sigma-B/F/G"/>
</dbReference>
<evidence type="ECO:0000256" key="1">
    <source>
        <dbReference type="ARBA" id="ARBA00023015"/>
    </source>
</evidence>
<name>A0A931IA09_9NOCA</name>
<reference evidence="8" key="1">
    <citation type="submission" date="2020-11" db="EMBL/GenBank/DDBJ databases">
        <title>Nocardia NEAU-351.nov., a novel actinomycete isolated from the cow dung.</title>
        <authorList>
            <person name="Zhang X."/>
        </authorList>
    </citation>
    <scope>NUCLEOTIDE SEQUENCE</scope>
    <source>
        <strain evidence="8">NEAU-351</strain>
    </source>
</reference>
<dbReference type="AlphaFoldDB" id="A0A931IA09"/>
<organism evidence="8 9">
    <name type="scientific">Nocardia bovistercoris</name>
    <dbReference type="NCBI Taxonomy" id="2785916"/>
    <lineage>
        <taxon>Bacteria</taxon>
        <taxon>Bacillati</taxon>
        <taxon>Actinomycetota</taxon>
        <taxon>Actinomycetes</taxon>
        <taxon>Mycobacteriales</taxon>
        <taxon>Nocardiaceae</taxon>
        <taxon>Nocardia</taxon>
    </lineage>
</organism>
<dbReference type="InterPro" id="IPR013324">
    <property type="entry name" value="RNA_pol_sigma_r3/r4-like"/>
</dbReference>
<dbReference type="SUPFAM" id="SSF88946">
    <property type="entry name" value="Sigma2 domain of RNA polymerase sigma factors"/>
    <property type="match status" value="1"/>
</dbReference>
<evidence type="ECO:0000313" key="9">
    <source>
        <dbReference type="Proteomes" id="UP000655751"/>
    </source>
</evidence>
<evidence type="ECO:0000256" key="2">
    <source>
        <dbReference type="ARBA" id="ARBA00023082"/>
    </source>
</evidence>
<dbReference type="CDD" id="cd06171">
    <property type="entry name" value="Sigma70_r4"/>
    <property type="match status" value="1"/>
</dbReference>
<dbReference type="Pfam" id="PF04539">
    <property type="entry name" value="Sigma70_r3"/>
    <property type="match status" value="1"/>
</dbReference>
<dbReference type="Pfam" id="PF04545">
    <property type="entry name" value="Sigma70_r4"/>
    <property type="match status" value="1"/>
</dbReference>
<dbReference type="SUPFAM" id="SSF88659">
    <property type="entry name" value="Sigma3 and sigma4 domains of RNA polymerase sigma factors"/>
    <property type="match status" value="2"/>
</dbReference>